<dbReference type="VEuPathDB" id="FungiDB:PSTT_12983"/>
<dbReference type="Proteomes" id="UP000239156">
    <property type="component" value="Unassembled WGS sequence"/>
</dbReference>
<keyword evidence="3" id="KW-1185">Reference proteome</keyword>
<feature type="non-terminal residue" evidence="2">
    <location>
        <position position="119"/>
    </location>
</feature>
<feature type="compositionally biased region" description="Low complexity" evidence="1">
    <location>
        <begin position="16"/>
        <end position="26"/>
    </location>
</feature>
<feature type="compositionally biased region" description="Basic and acidic residues" evidence="1">
    <location>
        <begin position="58"/>
        <end position="72"/>
    </location>
</feature>
<dbReference type="SMART" id="SM00614">
    <property type="entry name" value="ZnF_BED"/>
    <property type="match status" value="1"/>
</dbReference>
<reference evidence="2" key="1">
    <citation type="submission" date="2017-12" db="EMBL/GenBank/DDBJ databases">
        <title>Gene loss provides genomic basis for host adaptation in cereal stripe rust fungi.</title>
        <authorList>
            <person name="Xia C."/>
        </authorList>
    </citation>
    <scope>NUCLEOTIDE SEQUENCE [LARGE SCALE GENOMIC DNA]</scope>
    <source>
        <strain evidence="2">93-210</strain>
    </source>
</reference>
<sequence length="119" mass="13260">MAEIEVIGTPKVPQIATTTATTSTSPSPSPSTPTQKSWVWSHFKLLVDKGKVQCQFPDKQKNGDPCDVKLNRDPTGSTKSMGEHLKRLHKSFPPGKEKTNQLLLPGLLKRQRIEQRKSQ</sequence>
<evidence type="ECO:0000313" key="2">
    <source>
        <dbReference type="EMBL" id="POW00658.1"/>
    </source>
</evidence>
<dbReference type="EMBL" id="PKSL01000174">
    <property type="protein sequence ID" value="POW00658.1"/>
    <property type="molecule type" value="Genomic_DNA"/>
</dbReference>
<evidence type="ECO:0000313" key="3">
    <source>
        <dbReference type="Proteomes" id="UP000239156"/>
    </source>
</evidence>
<proteinExistence type="predicted"/>
<feature type="region of interest" description="Disordered" evidence="1">
    <location>
        <begin position="58"/>
        <end position="119"/>
    </location>
</feature>
<name>A0A2S4UTP8_9BASI</name>
<evidence type="ECO:0000256" key="1">
    <source>
        <dbReference type="SAM" id="MobiDB-lite"/>
    </source>
</evidence>
<comment type="caution">
    <text evidence="2">The sequence shown here is derived from an EMBL/GenBank/DDBJ whole genome shotgun (WGS) entry which is preliminary data.</text>
</comment>
<feature type="region of interest" description="Disordered" evidence="1">
    <location>
        <begin position="1"/>
        <end position="36"/>
    </location>
</feature>
<organism evidence="2 3">
    <name type="scientific">Puccinia striiformis</name>
    <dbReference type="NCBI Taxonomy" id="27350"/>
    <lineage>
        <taxon>Eukaryota</taxon>
        <taxon>Fungi</taxon>
        <taxon>Dikarya</taxon>
        <taxon>Basidiomycota</taxon>
        <taxon>Pucciniomycotina</taxon>
        <taxon>Pucciniomycetes</taxon>
        <taxon>Pucciniales</taxon>
        <taxon>Pucciniaceae</taxon>
        <taxon>Puccinia</taxon>
    </lineage>
</organism>
<dbReference type="VEuPathDB" id="FungiDB:PSHT_05706"/>
<protein>
    <submittedName>
        <fullName evidence="2">Uncharacterized protein</fullName>
    </submittedName>
</protein>
<accession>A0A2S4UTP8</accession>
<dbReference type="AlphaFoldDB" id="A0A2S4UTP8"/>
<gene>
    <name evidence="2" type="ORF">PSTT_12983</name>
</gene>